<evidence type="ECO:0000256" key="1">
    <source>
        <dbReference type="SAM" id="MobiDB-lite"/>
    </source>
</evidence>
<gene>
    <name evidence="2" type="ORF">PG996_007165</name>
</gene>
<protein>
    <submittedName>
        <fullName evidence="2">Uncharacterized protein</fullName>
    </submittedName>
</protein>
<name>A0ABR1VA19_9PEZI</name>
<dbReference type="Proteomes" id="UP001446871">
    <property type="component" value="Unassembled WGS sequence"/>
</dbReference>
<organism evidence="2 3">
    <name type="scientific">Apiospora saccharicola</name>
    <dbReference type="NCBI Taxonomy" id="335842"/>
    <lineage>
        <taxon>Eukaryota</taxon>
        <taxon>Fungi</taxon>
        <taxon>Dikarya</taxon>
        <taxon>Ascomycota</taxon>
        <taxon>Pezizomycotina</taxon>
        <taxon>Sordariomycetes</taxon>
        <taxon>Xylariomycetidae</taxon>
        <taxon>Amphisphaeriales</taxon>
        <taxon>Apiosporaceae</taxon>
        <taxon>Apiospora</taxon>
    </lineage>
</organism>
<evidence type="ECO:0000313" key="2">
    <source>
        <dbReference type="EMBL" id="KAK8068053.1"/>
    </source>
</evidence>
<keyword evidence="3" id="KW-1185">Reference proteome</keyword>
<comment type="caution">
    <text evidence="2">The sequence shown here is derived from an EMBL/GenBank/DDBJ whole genome shotgun (WGS) entry which is preliminary data.</text>
</comment>
<dbReference type="EMBL" id="JAQQWM010000004">
    <property type="protein sequence ID" value="KAK8068053.1"/>
    <property type="molecule type" value="Genomic_DNA"/>
</dbReference>
<evidence type="ECO:0000313" key="3">
    <source>
        <dbReference type="Proteomes" id="UP001446871"/>
    </source>
</evidence>
<feature type="region of interest" description="Disordered" evidence="1">
    <location>
        <begin position="194"/>
        <end position="296"/>
    </location>
</feature>
<proteinExistence type="predicted"/>
<accession>A0ABR1VA19</accession>
<reference evidence="2 3" key="1">
    <citation type="submission" date="2023-01" db="EMBL/GenBank/DDBJ databases">
        <title>Analysis of 21 Apiospora genomes using comparative genomics revels a genus with tremendous synthesis potential of carbohydrate active enzymes and secondary metabolites.</title>
        <authorList>
            <person name="Sorensen T."/>
        </authorList>
    </citation>
    <scope>NUCLEOTIDE SEQUENCE [LARGE SCALE GENOMIC DNA]</scope>
    <source>
        <strain evidence="2 3">CBS 83171</strain>
    </source>
</reference>
<sequence>MASQGSGSNEGQGASAPGTNAWLMENMVGTTESTTLHATFACGHHRPIFQVAVHPDMEQTITNRLRRDQIICHTCQYFAIVREVQEEFYVERLRLMGDDPRMGPNNFDLLQMYYDMASTLGQRVNENQLPDAMNQCLNEFCRIIVARLSPRERAAGLEHLLSMQAVNMDTDTEGGNVQIIRRLTEAINAADEAALNDAKMKDPNSSSSPHDESMKDPGSPRPERPDAPDVPSSDGPGPEELLKSPSALAAARRRRALAGAGVGGSGLTQESTTPEGNPPRGAPGSSTTPKDPPPLQ</sequence>